<evidence type="ECO:0000256" key="1">
    <source>
        <dbReference type="ARBA" id="ARBA00004123"/>
    </source>
</evidence>
<feature type="region of interest" description="Disordered" evidence="7">
    <location>
        <begin position="362"/>
        <end position="392"/>
    </location>
</feature>
<feature type="domain" description="MADS-box" evidence="8">
    <location>
        <begin position="1"/>
        <end position="62"/>
    </location>
</feature>
<dbReference type="PRINTS" id="PR00404">
    <property type="entry name" value="MADSDOMAIN"/>
</dbReference>
<dbReference type="GO" id="GO:0045944">
    <property type="term" value="P:positive regulation of transcription by RNA polymerase II"/>
    <property type="evidence" value="ECO:0007669"/>
    <property type="project" value="InterPro"/>
</dbReference>
<evidence type="ECO:0000259" key="8">
    <source>
        <dbReference type="PROSITE" id="PS50066"/>
    </source>
</evidence>
<name>A0AAD8MEF0_9APIA</name>
<feature type="coiled-coil region" evidence="6">
    <location>
        <begin position="87"/>
        <end position="177"/>
    </location>
</feature>
<dbReference type="AlphaFoldDB" id="A0AAD8MEF0"/>
<gene>
    <name evidence="10" type="ORF">POM88_036548</name>
</gene>
<dbReference type="SMART" id="SM00432">
    <property type="entry name" value="MADS"/>
    <property type="match status" value="1"/>
</dbReference>
<reference evidence="10" key="2">
    <citation type="submission" date="2023-05" db="EMBL/GenBank/DDBJ databases">
        <authorList>
            <person name="Schelkunov M.I."/>
        </authorList>
    </citation>
    <scope>NUCLEOTIDE SEQUENCE</scope>
    <source>
        <strain evidence="10">Hsosn_3</strain>
        <tissue evidence="10">Leaf</tissue>
    </source>
</reference>
<evidence type="ECO:0000256" key="4">
    <source>
        <dbReference type="ARBA" id="ARBA00023163"/>
    </source>
</evidence>
<dbReference type="InterPro" id="IPR033896">
    <property type="entry name" value="MEF2-like_N"/>
</dbReference>
<feature type="compositionally biased region" description="Basic and acidic residues" evidence="7">
    <location>
        <begin position="321"/>
        <end position="332"/>
    </location>
</feature>
<evidence type="ECO:0000259" key="9">
    <source>
        <dbReference type="PROSITE" id="PS51297"/>
    </source>
</evidence>
<accession>A0AAD8MEF0</accession>
<keyword evidence="4" id="KW-0804">Transcription</keyword>
<dbReference type="CDD" id="cd00265">
    <property type="entry name" value="MADS_MEF2_like"/>
    <property type="match status" value="1"/>
</dbReference>
<dbReference type="PROSITE" id="PS50066">
    <property type="entry name" value="MADS_BOX_2"/>
    <property type="match status" value="1"/>
</dbReference>
<dbReference type="InterPro" id="IPR002487">
    <property type="entry name" value="TF_Kbox"/>
</dbReference>
<keyword evidence="11" id="KW-1185">Reference proteome</keyword>
<proteinExistence type="predicted"/>
<dbReference type="GO" id="GO:0000977">
    <property type="term" value="F:RNA polymerase II transcription regulatory region sequence-specific DNA binding"/>
    <property type="evidence" value="ECO:0007669"/>
    <property type="project" value="InterPro"/>
</dbReference>
<dbReference type="EMBL" id="JAUIZM010000008">
    <property type="protein sequence ID" value="KAK1370456.1"/>
    <property type="molecule type" value="Genomic_DNA"/>
</dbReference>
<dbReference type="GO" id="GO:0046983">
    <property type="term" value="F:protein dimerization activity"/>
    <property type="evidence" value="ECO:0007669"/>
    <property type="project" value="InterPro"/>
</dbReference>
<feature type="region of interest" description="Disordered" evidence="7">
    <location>
        <begin position="1"/>
        <end position="20"/>
    </location>
</feature>
<dbReference type="InterPro" id="IPR050142">
    <property type="entry name" value="MADS-box/MEF2_TF"/>
</dbReference>
<organism evidence="10 11">
    <name type="scientific">Heracleum sosnowskyi</name>
    <dbReference type="NCBI Taxonomy" id="360622"/>
    <lineage>
        <taxon>Eukaryota</taxon>
        <taxon>Viridiplantae</taxon>
        <taxon>Streptophyta</taxon>
        <taxon>Embryophyta</taxon>
        <taxon>Tracheophyta</taxon>
        <taxon>Spermatophyta</taxon>
        <taxon>Magnoliopsida</taxon>
        <taxon>eudicotyledons</taxon>
        <taxon>Gunneridae</taxon>
        <taxon>Pentapetalae</taxon>
        <taxon>asterids</taxon>
        <taxon>campanulids</taxon>
        <taxon>Apiales</taxon>
        <taxon>Apiaceae</taxon>
        <taxon>Apioideae</taxon>
        <taxon>apioid superclade</taxon>
        <taxon>Tordylieae</taxon>
        <taxon>Tordyliinae</taxon>
        <taxon>Heracleum</taxon>
    </lineage>
</organism>
<dbReference type="SUPFAM" id="SSF55455">
    <property type="entry name" value="SRF-like"/>
    <property type="match status" value="1"/>
</dbReference>
<evidence type="ECO:0000313" key="11">
    <source>
        <dbReference type="Proteomes" id="UP001237642"/>
    </source>
</evidence>
<keyword evidence="3" id="KW-0238">DNA-binding</keyword>
<reference evidence="10" key="1">
    <citation type="submission" date="2023-02" db="EMBL/GenBank/DDBJ databases">
        <title>Genome of toxic invasive species Heracleum sosnowskyi carries increased number of genes despite the absence of recent whole-genome duplications.</title>
        <authorList>
            <person name="Schelkunov M."/>
            <person name="Shtratnikova V."/>
            <person name="Makarenko M."/>
            <person name="Klepikova A."/>
            <person name="Omelchenko D."/>
            <person name="Novikova G."/>
            <person name="Obukhova E."/>
            <person name="Bogdanov V."/>
            <person name="Penin A."/>
            <person name="Logacheva M."/>
        </authorList>
    </citation>
    <scope>NUCLEOTIDE SEQUENCE</scope>
    <source>
        <strain evidence="10">Hsosn_3</strain>
        <tissue evidence="10">Leaf</tissue>
    </source>
</reference>
<sequence length="392" mass="44744">MGRGKKEIKKIEDTTSGSQNSFSRIHAGVLKKAHELSVLCDAEVAVIIFSSTGQLYQFASSSMDQVLSRYNKCLGPSEASIAQTEAQKKSSDELAVLKEEVAQLMQRQTILLGNDLTEYGLNELQQLEQLLNDGLISLRNKKEQLLMYPIEQSRMKENQIMLENERLRKQIEELKSYSYLPTSAQQVPYILENNQEEKNFPETHAALNHDKVYPCFQEKQIMPENQNLEKQFVEIQSYLPTRAQPVPRFLESSQEQTNFPEIHGAISHDKFYPCFQENQIMLENKSSEKQASQNVPHDKLPVFDEELQSYLPTSEQPDSGFLEHSKEKRSFPETHSALGPDAVCKSGAENVGFCTTLLLGTSSRDQRKRKEPEQETAEKESFPEASEHQFDM</sequence>
<dbReference type="Pfam" id="PF00319">
    <property type="entry name" value="SRF-TF"/>
    <property type="match status" value="1"/>
</dbReference>
<feature type="domain" description="K-box" evidence="9">
    <location>
        <begin position="87"/>
        <end position="177"/>
    </location>
</feature>
<evidence type="ECO:0000256" key="2">
    <source>
        <dbReference type="ARBA" id="ARBA00023015"/>
    </source>
</evidence>
<dbReference type="GO" id="GO:0003700">
    <property type="term" value="F:DNA-binding transcription factor activity"/>
    <property type="evidence" value="ECO:0007669"/>
    <property type="project" value="InterPro"/>
</dbReference>
<evidence type="ECO:0000256" key="5">
    <source>
        <dbReference type="ARBA" id="ARBA00023242"/>
    </source>
</evidence>
<evidence type="ECO:0000256" key="3">
    <source>
        <dbReference type="ARBA" id="ARBA00023125"/>
    </source>
</evidence>
<evidence type="ECO:0000256" key="7">
    <source>
        <dbReference type="SAM" id="MobiDB-lite"/>
    </source>
</evidence>
<comment type="subcellular location">
    <subcellularLocation>
        <location evidence="1">Nucleus</location>
    </subcellularLocation>
</comment>
<dbReference type="Gene3D" id="3.40.1810.10">
    <property type="entry name" value="Transcription factor, MADS-box"/>
    <property type="match status" value="1"/>
</dbReference>
<feature type="region of interest" description="Disordered" evidence="7">
    <location>
        <begin position="312"/>
        <end position="339"/>
    </location>
</feature>
<protein>
    <recommendedName>
        <fullName evidence="12">MADS-box transcription factor</fullName>
    </recommendedName>
</protein>
<comment type="caution">
    <text evidence="10">The sequence shown here is derived from an EMBL/GenBank/DDBJ whole genome shotgun (WGS) entry which is preliminary data.</text>
</comment>
<evidence type="ECO:0000313" key="10">
    <source>
        <dbReference type="EMBL" id="KAK1370456.1"/>
    </source>
</evidence>
<dbReference type="Pfam" id="PF01486">
    <property type="entry name" value="K-box"/>
    <property type="match status" value="1"/>
</dbReference>
<dbReference type="PANTHER" id="PTHR48019">
    <property type="entry name" value="SERUM RESPONSE FACTOR HOMOLOG"/>
    <property type="match status" value="1"/>
</dbReference>
<dbReference type="InterPro" id="IPR036879">
    <property type="entry name" value="TF_MADSbox_sf"/>
</dbReference>
<keyword evidence="2" id="KW-0805">Transcription regulation</keyword>
<evidence type="ECO:0000256" key="6">
    <source>
        <dbReference type="SAM" id="Coils"/>
    </source>
</evidence>
<feature type="compositionally biased region" description="Basic and acidic residues" evidence="7">
    <location>
        <begin position="364"/>
        <end position="392"/>
    </location>
</feature>
<keyword evidence="6" id="KW-0175">Coiled coil</keyword>
<dbReference type="Proteomes" id="UP001237642">
    <property type="component" value="Unassembled WGS sequence"/>
</dbReference>
<dbReference type="PROSITE" id="PS51297">
    <property type="entry name" value="K_BOX"/>
    <property type="match status" value="1"/>
</dbReference>
<keyword evidence="5" id="KW-0539">Nucleus</keyword>
<dbReference type="GO" id="GO:0005634">
    <property type="term" value="C:nucleus"/>
    <property type="evidence" value="ECO:0007669"/>
    <property type="project" value="UniProtKB-SubCell"/>
</dbReference>
<dbReference type="InterPro" id="IPR002100">
    <property type="entry name" value="TF_MADSbox"/>
</dbReference>
<evidence type="ECO:0008006" key="12">
    <source>
        <dbReference type="Google" id="ProtNLM"/>
    </source>
</evidence>